<dbReference type="Gene3D" id="3.90.1150.10">
    <property type="entry name" value="Aspartate Aminotransferase, domain 1"/>
    <property type="match status" value="1"/>
</dbReference>
<evidence type="ECO:0000256" key="18">
    <source>
        <dbReference type="SAM" id="Phobius"/>
    </source>
</evidence>
<keyword evidence="8" id="KW-0746">Sphingolipid metabolism</keyword>
<evidence type="ECO:0000256" key="5">
    <source>
        <dbReference type="ARBA" id="ARBA00022692"/>
    </source>
</evidence>
<keyword evidence="7 16" id="KW-0663">Pyridoxal phosphate</keyword>
<dbReference type="FunFam" id="3.40.640.10:FF:000020">
    <property type="entry name" value="sphingosine-1-phosphate lyase 1"/>
    <property type="match status" value="1"/>
</dbReference>
<dbReference type="GeneID" id="42005131"/>
<keyword evidence="20" id="KW-1185">Reference proteome</keyword>
<evidence type="ECO:0000256" key="7">
    <source>
        <dbReference type="ARBA" id="ARBA00022898"/>
    </source>
</evidence>
<evidence type="ECO:0000256" key="13">
    <source>
        <dbReference type="ARBA" id="ARBA00038302"/>
    </source>
</evidence>
<dbReference type="STRING" id="1806994.A0A507C6H1"/>
<dbReference type="OrthoDB" id="10254570at2759"/>
<evidence type="ECO:0000256" key="15">
    <source>
        <dbReference type="ARBA" id="ARBA00042568"/>
    </source>
</evidence>
<keyword evidence="12 17" id="KW-0456">Lyase</keyword>
<dbReference type="EC" id="4.1.2.27" evidence="14"/>
<comment type="pathway">
    <text evidence="3">Lipid metabolism; sphingolipid metabolism.</text>
</comment>
<sequence>MEALTQQLDWRKRPLVTLLVAHAALVYSTYLLNSISHLFGSIRRDGIVGSLQVWAGKLIQDSILLVRRVPLANNAVNDEVAKIVKGLEDQLAPKVEPGELEYLALPSNGLNDTQVRKELDRYERMGLVKWQEGTVSGAIFSTGFEFGTLLQDTFGKFSGSNPLHPAVFPGVRRMESEIVQMVLRMYNAPGSAAGSVSSGGTESLLLAVKTYRDLAKAERGILKPNMVLPRTIHAAFDKAAEYFNVEIIYIPVDTETGQVNLAAMRSAINSNTIMIAGSAPNWPHGIIDDIPKLSALALQKQVPLHVDACLGGFIVPFVEKAGFALPYVVDFRNEGVTSISCDSHKYGLAPKGTSIIMYRSKQIRKYQYFVSTEWPGGVYASPSIPGSRSGALIATCWVSMLRIGEDGYVKLTRDILQTQCKIKETISSIPTLKLIGDPILMVVTFTTTKPGAIFGILAELDSKGWHLNAQQKPAAIQIACTSLTVQCVDKLCSDIRDAADRVDKDPSLAKSESASIYSAVNVVPDRTIIRDIAIGFVDTLTKV</sequence>
<comment type="pathway">
    <text evidence="4">Sphingolipid metabolism.</text>
</comment>
<dbReference type="InterPro" id="IPR015422">
    <property type="entry name" value="PyrdxlP-dep_Trfase_small"/>
</dbReference>
<accession>A0A507C6H1</accession>
<feature type="transmembrane region" description="Helical" evidence="18">
    <location>
        <begin position="15"/>
        <end position="32"/>
    </location>
</feature>
<protein>
    <recommendedName>
        <fullName evidence="14">sphinganine-1-phosphate aldolase</fullName>
        <ecNumber evidence="14">4.1.2.27</ecNumber>
    </recommendedName>
    <alternativeName>
        <fullName evidence="15">Sphingosine-1-phosphate aldolase</fullName>
    </alternativeName>
</protein>
<name>A0A507C6H1_9FUNG</name>
<keyword evidence="9 18" id="KW-1133">Transmembrane helix</keyword>
<dbReference type="PANTHER" id="PTHR42735:SF6">
    <property type="entry name" value="SPHINGOSINE-1-PHOSPHATE LYASE 1"/>
    <property type="match status" value="1"/>
</dbReference>
<dbReference type="GO" id="GO:0005789">
    <property type="term" value="C:endoplasmic reticulum membrane"/>
    <property type="evidence" value="ECO:0007669"/>
    <property type="project" value="UniProtKB-SubCell"/>
</dbReference>
<dbReference type="SUPFAM" id="SSF53383">
    <property type="entry name" value="PLP-dependent transferases"/>
    <property type="match status" value="1"/>
</dbReference>
<evidence type="ECO:0000256" key="4">
    <source>
        <dbReference type="ARBA" id="ARBA00004991"/>
    </source>
</evidence>
<dbReference type="Pfam" id="PF00282">
    <property type="entry name" value="Pyridoxal_deC"/>
    <property type="match status" value="1"/>
</dbReference>
<dbReference type="Gene3D" id="6.10.140.2150">
    <property type="match status" value="1"/>
</dbReference>
<dbReference type="GO" id="GO:0030170">
    <property type="term" value="F:pyridoxal phosphate binding"/>
    <property type="evidence" value="ECO:0007669"/>
    <property type="project" value="InterPro"/>
</dbReference>
<feature type="modified residue" description="N6-(pyridoxal phosphate)lysine" evidence="16">
    <location>
        <position position="345"/>
    </location>
</feature>
<keyword evidence="11 18" id="KW-0472">Membrane</keyword>
<dbReference type="InterPro" id="IPR002129">
    <property type="entry name" value="PyrdxlP-dep_de-COase"/>
</dbReference>
<dbReference type="GO" id="GO:0008117">
    <property type="term" value="F:sphinganine-1-phosphate aldolase activity"/>
    <property type="evidence" value="ECO:0007669"/>
    <property type="project" value="UniProtKB-EC"/>
</dbReference>
<gene>
    <name evidence="19" type="ORF">SmJEL517_g03906</name>
</gene>
<evidence type="ECO:0000256" key="2">
    <source>
        <dbReference type="ARBA" id="ARBA00004389"/>
    </source>
</evidence>
<dbReference type="InterPro" id="IPR015424">
    <property type="entry name" value="PyrdxlP-dep_Trfase"/>
</dbReference>
<dbReference type="Gene3D" id="3.40.640.10">
    <property type="entry name" value="Type I PLP-dependent aspartate aminotransferase-like (Major domain)"/>
    <property type="match status" value="1"/>
</dbReference>
<evidence type="ECO:0000256" key="11">
    <source>
        <dbReference type="ARBA" id="ARBA00023136"/>
    </source>
</evidence>
<evidence type="ECO:0000256" key="1">
    <source>
        <dbReference type="ARBA" id="ARBA00001933"/>
    </source>
</evidence>
<comment type="cofactor">
    <cofactor evidence="1 16 17">
        <name>pyridoxal 5'-phosphate</name>
        <dbReference type="ChEBI" id="CHEBI:597326"/>
    </cofactor>
</comment>
<proteinExistence type="inferred from homology"/>
<evidence type="ECO:0000256" key="14">
    <source>
        <dbReference type="ARBA" id="ARBA00038965"/>
    </source>
</evidence>
<evidence type="ECO:0000256" key="8">
    <source>
        <dbReference type="ARBA" id="ARBA00022919"/>
    </source>
</evidence>
<organism evidence="19 20">
    <name type="scientific">Synchytrium microbalum</name>
    <dbReference type="NCBI Taxonomy" id="1806994"/>
    <lineage>
        <taxon>Eukaryota</taxon>
        <taxon>Fungi</taxon>
        <taxon>Fungi incertae sedis</taxon>
        <taxon>Chytridiomycota</taxon>
        <taxon>Chytridiomycota incertae sedis</taxon>
        <taxon>Chytridiomycetes</taxon>
        <taxon>Synchytriales</taxon>
        <taxon>Synchytriaceae</taxon>
        <taxon>Synchytrium</taxon>
    </lineage>
</organism>
<comment type="caution">
    <text evidence="19">The sequence shown here is derived from an EMBL/GenBank/DDBJ whole genome shotgun (WGS) entry which is preliminary data.</text>
</comment>
<keyword evidence="10" id="KW-0443">Lipid metabolism</keyword>
<evidence type="ECO:0000256" key="9">
    <source>
        <dbReference type="ARBA" id="ARBA00022989"/>
    </source>
</evidence>
<dbReference type="InterPro" id="IPR050477">
    <property type="entry name" value="GrpII_AminoAcid_Decarb"/>
</dbReference>
<dbReference type="AlphaFoldDB" id="A0A507C6H1"/>
<dbReference type="RefSeq" id="XP_031024147.1">
    <property type="nucleotide sequence ID" value="XM_031169834.1"/>
</dbReference>
<evidence type="ECO:0000256" key="17">
    <source>
        <dbReference type="RuleBase" id="RU000382"/>
    </source>
</evidence>
<evidence type="ECO:0000313" key="20">
    <source>
        <dbReference type="Proteomes" id="UP000319731"/>
    </source>
</evidence>
<evidence type="ECO:0000313" key="19">
    <source>
        <dbReference type="EMBL" id="TPX33075.1"/>
    </source>
</evidence>
<evidence type="ECO:0000256" key="12">
    <source>
        <dbReference type="ARBA" id="ARBA00023239"/>
    </source>
</evidence>
<evidence type="ECO:0000256" key="6">
    <source>
        <dbReference type="ARBA" id="ARBA00022824"/>
    </source>
</evidence>
<keyword evidence="6" id="KW-0256">Endoplasmic reticulum</keyword>
<evidence type="ECO:0000256" key="3">
    <source>
        <dbReference type="ARBA" id="ARBA00004760"/>
    </source>
</evidence>
<comment type="subcellular location">
    <subcellularLocation>
        <location evidence="2">Endoplasmic reticulum membrane</location>
        <topology evidence="2">Single-pass membrane protein</topology>
    </subcellularLocation>
</comment>
<evidence type="ECO:0000256" key="16">
    <source>
        <dbReference type="PIRSR" id="PIRSR602129-50"/>
    </source>
</evidence>
<dbReference type="GO" id="GO:0019752">
    <property type="term" value="P:carboxylic acid metabolic process"/>
    <property type="evidence" value="ECO:0007669"/>
    <property type="project" value="InterPro"/>
</dbReference>
<dbReference type="PANTHER" id="PTHR42735">
    <property type="match status" value="1"/>
</dbReference>
<comment type="similarity">
    <text evidence="13">Belongs to the group II decarboxylase family. Sphingosine-1-phosphate lyase subfamily.</text>
</comment>
<dbReference type="GO" id="GO:0030149">
    <property type="term" value="P:sphingolipid catabolic process"/>
    <property type="evidence" value="ECO:0007669"/>
    <property type="project" value="TreeGrafter"/>
</dbReference>
<dbReference type="Proteomes" id="UP000319731">
    <property type="component" value="Unassembled WGS sequence"/>
</dbReference>
<evidence type="ECO:0000256" key="10">
    <source>
        <dbReference type="ARBA" id="ARBA00023098"/>
    </source>
</evidence>
<dbReference type="InterPro" id="IPR015421">
    <property type="entry name" value="PyrdxlP-dep_Trfase_major"/>
</dbReference>
<reference evidence="19 20" key="1">
    <citation type="journal article" date="2019" name="Sci. Rep.">
        <title>Comparative genomics of chytrid fungi reveal insights into the obligate biotrophic and pathogenic lifestyle of Synchytrium endobioticum.</title>
        <authorList>
            <person name="van de Vossenberg B.T.L.H."/>
            <person name="Warris S."/>
            <person name="Nguyen H.D.T."/>
            <person name="van Gent-Pelzer M.P.E."/>
            <person name="Joly D.L."/>
            <person name="van de Geest H.C."/>
            <person name="Bonants P.J.M."/>
            <person name="Smith D.S."/>
            <person name="Levesque C.A."/>
            <person name="van der Lee T.A.J."/>
        </authorList>
    </citation>
    <scope>NUCLEOTIDE SEQUENCE [LARGE SCALE GENOMIC DNA]</scope>
    <source>
        <strain evidence="19 20">JEL517</strain>
    </source>
</reference>
<keyword evidence="5 18" id="KW-0812">Transmembrane</keyword>
<dbReference type="EMBL" id="QEAO01000023">
    <property type="protein sequence ID" value="TPX33075.1"/>
    <property type="molecule type" value="Genomic_DNA"/>
</dbReference>